<protein>
    <recommendedName>
        <fullName evidence="1">DUF4015 domain-containing protein</fullName>
    </recommendedName>
</protein>
<proteinExistence type="predicted"/>
<dbReference type="EMBL" id="JACOZA010000078">
    <property type="protein sequence ID" value="MBI2097089.1"/>
    <property type="molecule type" value="Genomic_DNA"/>
</dbReference>
<sequence length="346" mass="39505">IHLTADNASNPEMLERFIDFIKLNGLNSIIIDINESGWLLGDWAGAQKITARLLAACINPIGRFVVFKADESWMHDVNTKYREIPELLRDNRGVVWRDRGKNPWLNPLSEMAQKMILDLMAGVAEVGFRTIQMDYLRFPTDGSREFPIQSIKYHDDRRNEVDVTPEIKSAIINSFTRRAYRSLKQKHPTVRVAVDLFGYSALITDKRDPSGNGQDIREIARNTDEIVSMAYPGLFDPGYQCDIPAKCPDKVIRAALTKTNAYLKADYPGLQFCAYLQAFTVESRKTKVTIPYGPREIRTQIEEAEKAGVTCWYLWNPVKLEGARKKFPFQPEFFPPAVRRGLATKQ</sequence>
<reference evidence="2" key="1">
    <citation type="submission" date="2020-07" db="EMBL/GenBank/DDBJ databases">
        <title>Huge and variable diversity of episymbiotic CPR bacteria and DPANN archaea in groundwater ecosystems.</title>
        <authorList>
            <person name="He C.Y."/>
            <person name="Keren R."/>
            <person name="Whittaker M."/>
            <person name="Farag I.F."/>
            <person name="Doudna J."/>
            <person name="Cate J.H.D."/>
            <person name="Banfield J.F."/>
        </authorList>
    </citation>
    <scope>NUCLEOTIDE SEQUENCE</scope>
    <source>
        <strain evidence="2">NC_groundwater_193_Ag_S-0.1um_51_7</strain>
    </source>
</reference>
<dbReference type="Proteomes" id="UP000724148">
    <property type="component" value="Unassembled WGS sequence"/>
</dbReference>
<name>A0A931WN98_9BACT</name>
<feature type="non-terminal residue" evidence="2">
    <location>
        <position position="1"/>
    </location>
</feature>
<dbReference type="Gene3D" id="3.20.20.80">
    <property type="entry name" value="Glycosidases"/>
    <property type="match status" value="1"/>
</dbReference>
<gene>
    <name evidence="2" type="ORF">HYT40_03000</name>
</gene>
<evidence type="ECO:0000259" key="1">
    <source>
        <dbReference type="Pfam" id="PF13200"/>
    </source>
</evidence>
<dbReference type="AlphaFoldDB" id="A0A931WN98"/>
<dbReference type="InterPro" id="IPR025275">
    <property type="entry name" value="DUF4015"/>
</dbReference>
<dbReference type="Pfam" id="PF13200">
    <property type="entry name" value="DUF4015"/>
    <property type="match status" value="1"/>
</dbReference>
<evidence type="ECO:0000313" key="2">
    <source>
        <dbReference type="EMBL" id="MBI2097089.1"/>
    </source>
</evidence>
<comment type="caution">
    <text evidence="2">The sequence shown here is derived from an EMBL/GenBank/DDBJ whole genome shotgun (WGS) entry which is preliminary data.</text>
</comment>
<accession>A0A931WN98</accession>
<evidence type="ECO:0000313" key="3">
    <source>
        <dbReference type="Proteomes" id="UP000724148"/>
    </source>
</evidence>
<organism evidence="2 3">
    <name type="scientific">Candidatus Sungiibacteriota bacterium</name>
    <dbReference type="NCBI Taxonomy" id="2750080"/>
    <lineage>
        <taxon>Bacteria</taxon>
        <taxon>Candidatus Sungiibacteriota</taxon>
    </lineage>
</organism>
<feature type="domain" description="DUF4015" evidence="1">
    <location>
        <begin position="1"/>
        <end position="317"/>
    </location>
</feature>